<evidence type="ECO:0000313" key="3">
    <source>
        <dbReference type="EMBL" id="KPC58544.1"/>
    </source>
</evidence>
<evidence type="ECO:0000256" key="2">
    <source>
        <dbReference type="ARBA" id="ARBA00022969"/>
    </source>
</evidence>
<accession>A0A0N0XQD3</accession>
<dbReference type="PATRIC" id="fig|66876.3.peg.8701"/>
<reference evidence="4" key="1">
    <citation type="submission" date="2015-07" db="EMBL/GenBank/DDBJ databases">
        <authorList>
            <person name="Ju K.-S."/>
            <person name="Doroghazi J.R."/>
            <person name="Metcalf W.W."/>
        </authorList>
    </citation>
    <scope>NUCLEOTIDE SEQUENCE [LARGE SCALE GENOMIC DNA]</scope>
    <source>
        <strain evidence="4">NRRL ISP-5002</strain>
    </source>
</reference>
<dbReference type="RefSeq" id="WP_053928298.1">
    <property type="nucleotide sequence ID" value="NZ_LGKG01000207.1"/>
</dbReference>
<dbReference type="Proteomes" id="UP000037982">
    <property type="component" value="Unassembled WGS sequence"/>
</dbReference>
<gene>
    <name evidence="3" type="ORF">ADL29_39660</name>
</gene>
<comment type="similarity">
    <text evidence="1">Belongs to the cyt1/cyt2 endotoxin family.</text>
</comment>
<dbReference type="SUPFAM" id="SSF55676">
    <property type="entry name" value="CytB endotoxin-like"/>
    <property type="match status" value="1"/>
</dbReference>
<comment type="caution">
    <text evidence="3">The sequence shown here is derived from an EMBL/GenBank/DDBJ whole genome shotgun (WGS) entry which is preliminary data.</text>
</comment>
<keyword evidence="2" id="KW-0749">Sporulation</keyword>
<evidence type="ECO:0000256" key="1">
    <source>
        <dbReference type="ARBA" id="ARBA00009676"/>
    </source>
</evidence>
<evidence type="ECO:0000313" key="4">
    <source>
        <dbReference type="Proteomes" id="UP000037982"/>
    </source>
</evidence>
<keyword evidence="4" id="KW-1185">Reference proteome</keyword>
<proteinExistence type="inferred from homology"/>
<protein>
    <submittedName>
        <fullName evidence="3">Type-2Aa cytolytic delta-endotoxin</fullName>
    </submittedName>
</protein>
<dbReference type="InterPro" id="IPR001615">
    <property type="entry name" value="Endotoxin_CytB"/>
</dbReference>
<dbReference type="InterPro" id="IPR035918">
    <property type="entry name" value="CytB_endotoxin-like_sf"/>
</dbReference>
<dbReference type="Gene3D" id="3.40.198.10">
    <property type="entry name" value="Delta-endotoxin CytB-like"/>
    <property type="match status" value="1"/>
</dbReference>
<organism evidence="3 4">
    <name type="scientific">Streptomyces chattanoogensis</name>
    <dbReference type="NCBI Taxonomy" id="66876"/>
    <lineage>
        <taxon>Bacteria</taxon>
        <taxon>Bacillati</taxon>
        <taxon>Actinomycetota</taxon>
        <taxon>Actinomycetes</taxon>
        <taxon>Kitasatosporales</taxon>
        <taxon>Streptomycetaceae</taxon>
        <taxon>Streptomyces</taxon>
    </lineage>
</organism>
<name>A0A0N0XQD3_9ACTN</name>
<dbReference type="EMBL" id="LGKG01000207">
    <property type="protein sequence ID" value="KPC58544.1"/>
    <property type="molecule type" value="Genomic_DNA"/>
</dbReference>
<dbReference type="AlphaFoldDB" id="A0A0N0XQD3"/>
<sequence>MADQPAAEQTAFGTSETTKATFKTVFEVGPGALEQAQGMADTFQHAIAPATVDFDFGELSRAASGIPDGSTVKIIRGWGLQETAPAGVMALSLREAVRQALTQPFGNPAFWKKAEAALADAFVGLGEQEGKHLSFYGDAEDTTSYYYNLLFALQDEETEGFVYAVALCVDVTIALGAEKARALTLEDVAQYAIRLNAISVRQGLRPTA</sequence>
<dbReference type="Pfam" id="PF01338">
    <property type="entry name" value="Bac_thur_toxin"/>
    <property type="match status" value="1"/>
</dbReference>
<dbReference type="GO" id="GO:0005576">
    <property type="term" value="C:extracellular region"/>
    <property type="evidence" value="ECO:0007669"/>
    <property type="project" value="InterPro"/>
</dbReference>
<dbReference type="GO" id="GO:0030435">
    <property type="term" value="P:sporulation resulting in formation of a cellular spore"/>
    <property type="evidence" value="ECO:0007669"/>
    <property type="project" value="UniProtKB-KW"/>
</dbReference>